<dbReference type="CDD" id="cd10508">
    <property type="entry name" value="Zn-ribbon_RPB9"/>
    <property type="match status" value="1"/>
</dbReference>
<dbReference type="InterPro" id="IPR012164">
    <property type="entry name" value="Rpa12/Rpb9/Rpc10/TFS"/>
</dbReference>
<evidence type="ECO:0000256" key="3">
    <source>
        <dbReference type="ARBA" id="ARBA00022771"/>
    </source>
</evidence>
<organism evidence="11 12">
    <name type="scientific">Cyanidium caldarium</name>
    <name type="common">Red alga</name>
    <dbReference type="NCBI Taxonomy" id="2771"/>
    <lineage>
        <taxon>Eukaryota</taxon>
        <taxon>Rhodophyta</taxon>
        <taxon>Bangiophyceae</taxon>
        <taxon>Cyanidiales</taxon>
        <taxon>Cyanidiaceae</taxon>
        <taxon>Cyanidium</taxon>
    </lineage>
</organism>
<dbReference type="SUPFAM" id="SSF57783">
    <property type="entry name" value="Zinc beta-ribbon"/>
    <property type="match status" value="2"/>
</dbReference>
<keyword evidence="3 8" id="KW-0863">Zinc-finger</keyword>
<dbReference type="GO" id="GO:0006367">
    <property type="term" value="P:transcription initiation at RNA polymerase II promoter"/>
    <property type="evidence" value="ECO:0007669"/>
    <property type="project" value="TreeGrafter"/>
</dbReference>
<dbReference type="GO" id="GO:0008270">
    <property type="term" value="F:zinc ion binding"/>
    <property type="evidence" value="ECO:0007669"/>
    <property type="project" value="UniProtKB-KW"/>
</dbReference>
<comment type="similarity">
    <text evidence="6 9">Belongs to the archaeal rpoM/eukaryotic RPA12/RPB9/RPC11 RNA polymerase family.</text>
</comment>
<dbReference type="PROSITE" id="PS51133">
    <property type="entry name" value="ZF_TFIIS_2"/>
    <property type="match status" value="1"/>
</dbReference>
<keyword evidence="4 7" id="KW-0862">Zinc</keyword>
<evidence type="ECO:0000256" key="9">
    <source>
        <dbReference type="RuleBase" id="RU003474"/>
    </source>
</evidence>
<evidence type="ECO:0000256" key="2">
    <source>
        <dbReference type="ARBA" id="ARBA00022723"/>
    </source>
</evidence>
<feature type="binding site" evidence="7">
    <location>
        <position position="86"/>
    </location>
    <ligand>
        <name>Zn(2+)</name>
        <dbReference type="ChEBI" id="CHEBI:29105"/>
        <label>2</label>
    </ligand>
</feature>
<dbReference type="InterPro" id="IPR001222">
    <property type="entry name" value="Znf_TFIIS"/>
</dbReference>
<dbReference type="GO" id="GO:0001193">
    <property type="term" value="P:maintenance of transcriptional fidelity during transcription elongation by RNA polymerase II"/>
    <property type="evidence" value="ECO:0007669"/>
    <property type="project" value="TreeGrafter"/>
</dbReference>
<evidence type="ECO:0000256" key="5">
    <source>
        <dbReference type="ARBA" id="ARBA00023242"/>
    </source>
</evidence>
<dbReference type="Pfam" id="PF01096">
    <property type="entry name" value="Zn_ribbon_TFIIS"/>
    <property type="match status" value="1"/>
</dbReference>
<evidence type="ECO:0000313" key="12">
    <source>
        <dbReference type="Proteomes" id="UP001301350"/>
    </source>
</evidence>
<dbReference type="GO" id="GO:0005730">
    <property type="term" value="C:nucleolus"/>
    <property type="evidence" value="ECO:0007669"/>
    <property type="project" value="UniProtKB-SubCell"/>
</dbReference>
<evidence type="ECO:0000256" key="1">
    <source>
        <dbReference type="ARBA" id="ARBA00004604"/>
    </source>
</evidence>
<protein>
    <recommendedName>
        <fullName evidence="6">DNA-directed RNA polymerase subunit</fullName>
    </recommendedName>
</protein>
<dbReference type="PIRSF" id="PIRSF005586">
    <property type="entry name" value="RNApol_RpoM"/>
    <property type="match status" value="1"/>
</dbReference>
<feature type="binding site" evidence="7">
    <location>
        <position position="6"/>
    </location>
    <ligand>
        <name>Zn(2+)</name>
        <dbReference type="ChEBI" id="CHEBI:29105"/>
        <label>1</label>
    </ligand>
</feature>
<dbReference type="PANTHER" id="PTHR11239:SF1">
    <property type="entry name" value="DNA-DIRECTED RNA POLYMERASE II SUBUNIT RPB9"/>
    <property type="match status" value="1"/>
</dbReference>
<keyword evidence="6 9" id="KW-0804">Transcription</keyword>
<name>A0AAV9IZ28_CYACA</name>
<evidence type="ECO:0000256" key="4">
    <source>
        <dbReference type="ARBA" id="ARBA00022833"/>
    </source>
</evidence>
<dbReference type="PANTHER" id="PTHR11239">
    <property type="entry name" value="DNA-DIRECTED RNA POLYMERASE"/>
    <property type="match status" value="1"/>
</dbReference>
<keyword evidence="12" id="KW-1185">Reference proteome</keyword>
<evidence type="ECO:0000259" key="10">
    <source>
        <dbReference type="PROSITE" id="PS51133"/>
    </source>
</evidence>
<dbReference type="InterPro" id="IPR034012">
    <property type="entry name" value="Zn_ribbon_RPB9_C"/>
</dbReference>
<accession>A0AAV9IZ28</accession>
<keyword evidence="5 6" id="KW-0539">Nucleus</keyword>
<keyword evidence="6 9" id="KW-0240">DNA-directed RNA polymerase</keyword>
<evidence type="ECO:0000256" key="8">
    <source>
        <dbReference type="PIRSR" id="PIRSR005586-2"/>
    </source>
</evidence>
<gene>
    <name evidence="11" type="ORF">CDCA_CDCA13G3587</name>
</gene>
<dbReference type="AlphaFoldDB" id="A0AAV9IZ28"/>
<proteinExistence type="inferred from homology"/>
<comment type="function">
    <text evidence="6">DNA-dependent RNA polymerase catalyzes the transcription of DNA into RNA using the four ribonucleoside triphosphates as substrates.</text>
</comment>
<dbReference type="GO" id="GO:0003676">
    <property type="term" value="F:nucleic acid binding"/>
    <property type="evidence" value="ECO:0007669"/>
    <property type="project" value="InterPro"/>
</dbReference>
<dbReference type="InterPro" id="IPR001529">
    <property type="entry name" value="Zn_ribbon_RPB9"/>
</dbReference>
<dbReference type="GO" id="GO:0005665">
    <property type="term" value="C:RNA polymerase II, core complex"/>
    <property type="evidence" value="ECO:0007669"/>
    <property type="project" value="TreeGrafter"/>
</dbReference>
<feature type="domain" description="TFIIS-type" evidence="10">
    <location>
        <begin position="79"/>
        <end position="119"/>
    </location>
</feature>
<comment type="caution">
    <text evidence="11">The sequence shown here is derived from an EMBL/GenBank/DDBJ whole genome shotgun (WGS) entry which is preliminary data.</text>
</comment>
<dbReference type="GO" id="GO:0006283">
    <property type="term" value="P:transcription-coupled nucleotide-excision repair"/>
    <property type="evidence" value="ECO:0007669"/>
    <property type="project" value="TreeGrafter"/>
</dbReference>
<dbReference type="Proteomes" id="UP001301350">
    <property type="component" value="Unassembled WGS sequence"/>
</dbReference>
<sequence length="126" mass="14577">MPVRFCQVCSNLLYPQEDREYFRRERKRRLLYVCRVCGHRQVAEDLSIPVHRHVVPHAASEKTAVRVDVQLDPTLPRTQQVRCQQCGNREAVYFQSPVGRNDEALVLVFTCTVCSNRWLSSDEAGS</sequence>
<feature type="binding site" evidence="7">
    <location>
        <position position="83"/>
    </location>
    <ligand>
        <name>Zn(2+)</name>
        <dbReference type="ChEBI" id="CHEBI:29105"/>
        <label>2</label>
    </ligand>
</feature>
<feature type="binding site" evidence="7">
    <location>
        <position position="111"/>
    </location>
    <ligand>
        <name>Zn(2+)</name>
        <dbReference type="ChEBI" id="CHEBI:29105"/>
        <label>2</label>
    </ligand>
</feature>
<evidence type="ECO:0000313" key="11">
    <source>
        <dbReference type="EMBL" id="KAK4537562.1"/>
    </source>
</evidence>
<feature type="binding site" evidence="7">
    <location>
        <position position="114"/>
    </location>
    <ligand>
        <name>Zn(2+)</name>
        <dbReference type="ChEBI" id="CHEBI:29105"/>
        <label>2</label>
    </ligand>
</feature>
<feature type="binding site" evidence="7">
    <location>
        <position position="9"/>
    </location>
    <ligand>
        <name>Zn(2+)</name>
        <dbReference type="ChEBI" id="CHEBI:29105"/>
        <label>1</label>
    </ligand>
</feature>
<evidence type="ECO:0000256" key="7">
    <source>
        <dbReference type="PIRSR" id="PIRSR005586-1"/>
    </source>
</evidence>
<dbReference type="GO" id="GO:0003899">
    <property type="term" value="F:DNA-directed RNA polymerase activity"/>
    <property type="evidence" value="ECO:0007669"/>
    <property type="project" value="InterPro"/>
</dbReference>
<evidence type="ECO:0000256" key="6">
    <source>
        <dbReference type="PIRNR" id="PIRNR005586"/>
    </source>
</evidence>
<keyword evidence="2 7" id="KW-0479">Metal-binding</keyword>
<dbReference type="Gene3D" id="2.20.25.10">
    <property type="match status" value="2"/>
</dbReference>
<feature type="binding site" evidence="7">
    <location>
        <position position="37"/>
    </location>
    <ligand>
        <name>Zn(2+)</name>
        <dbReference type="ChEBI" id="CHEBI:29105"/>
        <label>1</label>
    </ligand>
</feature>
<reference evidence="11 12" key="1">
    <citation type="submission" date="2022-07" db="EMBL/GenBank/DDBJ databases">
        <title>Genome-wide signatures of adaptation to extreme environments.</title>
        <authorList>
            <person name="Cho C.H."/>
            <person name="Yoon H.S."/>
        </authorList>
    </citation>
    <scope>NUCLEOTIDE SEQUENCE [LARGE SCALE GENOMIC DNA]</scope>
    <source>
        <strain evidence="11 12">DBV 063 E5</strain>
    </source>
</reference>
<feature type="zinc finger region" description="C4-type" evidence="8">
    <location>
        <begin position="6"/>
        <end position="37"/>
    </location>
</feature>
<comment type="subcellular location">
    <subcellularLocation>
        <location evidence="1">Nucleus</location>
        <location evidence="1">Nucleolus</location>
    </subcellularLocation>
</comment>
<dbReference type="EMBL" id="JANCYW010000013">
    <property type="protein sequence ID" value="KAK4537562.1"/>
    <property type="molecule type" value="Genomic_DNA"/>
</dbReference>
<feature type="binding site" evidence="7">
    <location>
        <position position="34"/>
    </location>
    <ligand>
        <name>Zn(2+)</name>
        <dbReference type="ChEBI" id="CHEBI:29105"/>
        <label>1</label>
    </ligand>
</feature>
<dbReference type="SMART" id="SM00661">
    <property type="entry name" value="RPOL9"/>
    <property type="match status" value="1"/>
</dbReference>
<dbReference type="SMART" id="SM00440">
    <property type="entry name" value="ZnF_C2C2"/>
    <property type="match status" value="1"/>
</dbReference>